<proteinExistence type="predicted"/>
<name>A0A835T9Y3_CHLIN</name>
<sequence length="134" mass="14295">MCVLALRQQVLGTDHAETATATLSLAACVNAAGRGAVAEPLYRSALDIRQRLFGEEHALTLEALVALAACVGSSLGRNAEAEPLYRRALKTSLLRQGRNAPQTQEWLKALGTCVRAQGMTFDAEDTIEELTAGK</sequence>
<dbReference type="Gene3D" id="1.25.40.10">
    <property type="entry name" value="Tetratricopeptide repeat domain"/>
    <property type="match status" value="1"/>
</dbReference>
<dbReference type="AlphaFoldDB" id="A0A835T9Y3"/>
<evidence type="ECO:0000256" key="4">
    <source>
        <dbReference type="ARBA" id="ARBA00022803"/>
    </source>
</evidence>
<dbReference type="SUPFAM" id="SSF48452">
    <property type="entry name" value="TPR-like"/>
    <property type="match status" value="1"/>
</dbReference>
<keyword evidence="2" id="KW-0963">Cytoplasm</keyword>
<evidence type="ECO:0000313" key="6">
    <source>
        <dbReference type="Proteomes" id="UP000650467"/>
    </source>
</evidence>
<organism evidence="5 6">
    <name type="scientific">Chlamydomonas incerta</name>
    <dbReference type="NCBI Taxonomy" id="51695"/>
    <lineage>
        <taxon>Eukaryota</taxon>
        <taxon>Viridiplantae</taxon>
        <taxon>Chlorophyta</taxon>
        <taxon>core chlorophytes</taxon>
        <taxon>Chlorophyceae</taxon>
        <taxon>CS clade</taxon>
        <taxon>Chlamydomonadales</taxon>
        <taxon>Chlamydomonadaceae</taxon>
        <taxon>Chlamydomonas</taxon>
    </lineage>
</organism>
<evidence type="ECO:0000256" key="1">
    <source>
        <dbReference type="ARBA" id="ARBA00004496"/>
    </source>
</evidence>
<dbReference type="InterPro" id="IPR002151">
    <property type="entry name" value="Kinesin_light"/>
</dbReference>
<keyword evidence="4" id="KW-0802">TPR repeat</keyword>
<dbReference type="PANTHER" id="PTHR45783">
    <property type="entry name" value="KINESIN LIGHT CHAIN"/>
    <property type="match status" value="1"/>
</dbReference>
<protein>
    <recommendedName>
        <fullName evidence="7">Tetratricopeptide repeat protein</fullName>
    </recommendedName>
</protein>
<gene>
    <name evidence="5" type="ORF">HXX76_008024</name>
</gene>
<comment type="caution">
    <text evidence="5">The sequence shown here is derived from an EMBL/GenBank/DDBJ whole genome shotgun (WGS) entry which is preliminary data.</text>
</comment>
<evidence type="ECO:0000313" key="5">
    <source>
        <dbReference type="EMBL" id="KAG2434301.1"/>
    </source>
</evidence>
<dbReference type="GO" id="GO:0005737">
    <property type="term" value="C:cytoplasm"/>
    <property type="evidence" value="ECO:0007669"/>
    <property type="project" value="UniProtKB-SubCell"/>
</dbReference>
<dbReference type="GO" id="GO:0005871">
    <property type="term" value="C:kinesin complex"/>
    <property type="evidence" value="ECO:0007669"/>
    <property type="project" value="InterPro"/>
</dbReference>
<comment type="subcellular location">
    <subcellularLocation>
        <location evidence="1">Cytoplasm</location>
    </subcellularLocation>
</comment>
<evidence type="ECO:0000256" key="3">
    <source>
        <dbReference type="ARBA" id="ARBA00022737"/>
    </source>
</evidence>
<evidence type="ECO:0000256" key="2">
    <source>
        <dbReference type="ARBA" id="ARBA00022490"/>
    </source>
</evidence>
<dbReference type="Proteomes" id="UP000650467">
    <property type="component" value="Unassembled WGS sequence"/>
</dbReference>
<accession>A0A835T9Y3</accession>
<dbReference type="OrthoDB" id="626167at2759"/>
<keyword evidence="6" id="KW-1185">Reference proteome</keyword>
<dbReference type="InterPro" id="IPR011990">
    <property type="entry name" value="TPR-like_helical_dom_sf"/>
</dbReference>
<dbReference type="PANTHER" id="PTHR45783:SF3">
    <property type="entry name" value="KINESIN LIGHT CHAIN"/>
    <property type="match status" value="1"/>
</dbReference>
<evidence type="ECO:0008006" key="7">
    <source>
        <dbReference type="Google" id="ProtNLM"/>
    </source>
</evidence>
<dbReference type="EMBL" id="JAEHOC010000017">
    <property type="protein sequence ID" value="KAG2434301.1"/>
    <property type="molecule type" value="Genomic_DNA"/>
</dbReference>
<dbReference type="GO" id="GO:0007018">
    <property type="term" value="P:microtubule-based movement"/>
    <property type="evidence" value="ECO:0007669"/>
    <property type="project" value="TreeGrafter"/>
</dbReference>
<keyword evidence="3" id="KW-0677">Repeat</keyword>
<dbReference type="Pfam" id="PF13424">
    <property type="entry name" value="TPR_12"/>
    <property type="match status" value="1"/>
</dbReference>
<reference evidence="5" key="1">
    <citation type="journal article" date="2020" name="bioRxiv">
        <title>Comparative genomics of Chlamydomonas.</title>
        <authorList>
            <person name="Craig R.J."/>
            <person name="Hasan A.R."/>
            <person name="Ness R.W."/>
            <person name="Keightley P.D."/>
        </authorList>
    </citation>
    <scope>NUCLEOTIDE SEQUENCE</scope>
    <source>
        <strain evidence="5">SAG 7.73</strain>
    </source>
</reference>
<dbReference type="GO" id="GO:0019894">
    <property type="term" value="F:kinesin binding"/>
    <property type="evidence" value="ECO:0007669"/>
    <property type="project" value="TreeGrafter"/>
</dbReference>
<dbReference type="PROSITE" id="PS51257">
    <property type="entry name" value="PROKAR_LIPOPROTEIN"/>
    <property type="match status" value="1"/>
</dbReference>